<dbReference type="PANTHER" id="PTHR24559:SF427">
    <property type="entry name" value="RNA-DIRECTED DNA POLYMERASE"/>
    <property type="match status" value="1"/>
</dbReference>
<dbReference type="InterPro" id="IPR053134">
    <property type="entry name" value="RNA-dir_DNA_polymerase"/>
</dbReference>
<dbReference type="SUPFAM" id="SSF56672">
    <property type="entry name" value="DNA/RNA polymerases"/>
    <property type="match status" value="1"/>
</dbReference>
<keyword evidence="2" id="KW-1185">Reference proteome</keyword>
<evidence type="ECO:0000313" key="2">
    <source>
        <dbReference type="Proteomes" id="UP001172457"/>
    </source>
</evidence>
<organism evidence="1 2">
    <name type="scientific">Centaurea solstitialis</name>
    <name type="common">yellow star-thistle</name>
    <dbReference type="NCBI Taxonomy" id="347529"/>
    <lineage>
        <taxon>Eukaryota</taxon>
        <taxon>Viridiplantae</taxon>
        <taxon>Streptophyta</taxon>
        <taxon>Embryophyta</taxon>
        <taxon>Tracheophyta</taxon>
        <taxon>Spermatophyta</taxon>
        <taxon>Magnoliopsida</taxon>
        <taxon>eudicotyledons</taxon>
        <taxon>Gunneridae</taxon>
        <taxon>Pentapetalae</taxon>
        <taxon>asterids</taxon>
        <taxon>campanulids</taxon>
        <taxon>Asterales</taxon>
        <taxon>Asteraceae</taxon>
        <taxon>Carduoideae</taxon>
        <taxon>Cardueae</taxon>
        <taxon>Centaureinae</taxon>
        <taxon>Centaurea</taxon>
    </lineage>
</organism>
<dbReference type="PANTHER" id="PTHR24559">
    <property type="entry name" value="TRANSPOSON TY3-I GAG-POL POLYPROTEIN"/>
    <property type="match status" value="1"/>
</dbReference>
<gene>
    <name evidence="1" type="ORF">OSB04_024032</name>
</gene>
<dbReference type="Gene3D" id="3.10.10.10">
    <property type="entry name" value="HIV Type 1 Reverse Transcriptase, subunit A, domain 1"/>
    <property type="match status" value="1"/>
</dbReference>
<comment type="caution">
    <text evidence="1">The sequence shown here is derived from an EMBL/GenBank/DDBJ whole genome shotgun (WGS) entry which is preliminary data.</text>
</comment>
<evidence type="ECO:0000313" key="1">
    <source>
        <dbReference type="EMBL" id="KAJ9544325.1"/>
    </source>
</evidence>
<name>A0AA38W9Z4_9ASTR</name>
<accession>A0AA38W9Z4</accession>
<dbReference type="InterPro" id="IPR043128">
    <property type="entry name" value="Rev_trsase/Diguanyl_cyclase"/>
</dbReference>
<dbReference type="Proteomes" id="UP001172457">
    <property type="component" value="Chromosome 6"/>
</dbReference>
<dbReference type="EMBL" id="JARYMX010000006">
    <property type="protein sequence ID" value="KAJ9544325.1"/>
    <property type="molecule type" value="Genomic_DNA"/>
</dbReference>
<sequence>MIDPKIETAITARNLEAKGCSRGGMEDAAMLTSKRFQMLYLRERRTSDCLRGGYQERKTLPTLVLDLNLVRIPGPKWGIVGRVRRKRAHQDSVLFACDDETVPVAWVHGLFSLRLRRSIERKYRRVFGKSIRIPADRHVEISPCCEDPCRLTSLSSKSYRVSCMSFRRKDSFAQATSLAVRHFRDYRELNKVTIKNRYPLSRIDDLINQFQGAAWFRELIFIRHQLKVKEEDIHKATIRNRYGDYEFLVNHGANTCTECLCRSSEIETHLPRDFRGVPLFIRRQMDKASVLFRRWKVCVGRVFLIFADSWDMYLPLAEFHITTLVRVFSGARRWYRRPPRTFKGSRNVCRELRVGRRTETGPRVLGLTLEGGDPFPEEGQAWALIYWIVYGSCSCQEGGLQFGTCNASFPKIKFTKIISFK</sequence>
<dbReference type="InterPro" id="IPR043502">
    <property type="entry name" value="DNA/RNA_pol_sf"/>
</dbReference>
<dbReference type="AlphaFoldDB" id="A0AA38W9Z4"/>
<protein>
    <submittedName>
        <fullName evidence="1">Uncharacterized protein</fullName>
    </submittedName>
</protein>
<proteinExistence type="predicted"/>
<dbReference type="Gene3D" id="3.30.70.270">
    <property type="match status" value="1"/>
</dbReference>
<reference evidence="1" key="1">
    <citation type="submission" date="2023-03" db="EMBL/GenBank/DDBJ databases">
        <title>Chromosome-scale reference genome and RAD-based genetic map of yellow starthistle (Centaurea solstitialis) reveal putative structural variation and QTLs associated with invader traits.</title>
        <authorList>
            <person name="Reatini B."/>
            <person name="Cang F.A."/>
            <person name="Jiang Q."/>
            <person name="Mckibben M.T.W."/>
            <person name="Barker M.S."/>
            <person name="Rieseberg L.H."/>
            <person name="Dlugosch K.M."/>
        </authorList>
    </citation>
    <scope>NUCLEOTIDE SEQUENCE</scope>
    <source>
        <strain evidence="1">CAN-66</strain>
        <tissue evidence="1">Leaf</tissue>
    </source>
</reference>